<reference evidence="4" key="1">
    <citation type="journal article" date="2019" name="Curr. Biol.">
        <title>Genome Sequence of Striga asiatica Provides Insight into the Evolution of Plant Parasitism.</title>
        <authorList>
            <person name="Yoshida S."/>
            <person name="Kim S."/>
            <person name="Wafula E.K."/>
            <person name="Tanskanen J."/>
            <person name="Kim Y.M."/>
            <person name="Honaas L."/>
            <person name="Yang Z."/>
            <person name="Spallek T."/>
            <person name="Conn C.E."/>
            <person name="Ichihashi Y."/>
            <person name="Cheong K."/>
            <person name="Cui S."/>
            <person name="Der J.P."/>
            <person name="Gundlach H."/>
            <person name="Jiao Y."/>
            <person name="Hori C."/>
            <person name="Ishida J.K."/>
            <person name="Kasahara H."/>
            <person name="Kiba T."/>
            <person name="Kim M.S."/>
            <person name="Koo N."/>
            <person name="Laohavisit A."/>
            <person name="Lee Y.H."/>
            <person name="Lumba S."/>
            <person name="McCourt P."/>
            <person name="Mortimer J.C."/>
            <person name="Mutuku J.M."/>
            <person name="Nomura T."/>
            <person name="Sasaki-Sekimoto Y."/>
            <person name="Seto Y."/>
            <person name="Wang Y."/>
            <person name="Wakatake T."/>
            <person name="Sakakibara H."/>
            <person name="Demura T."/>
            <person name="Yamaguchi S."/>
            <person name="Yoneyama K."/>
            <person name="Manabe R.I."/>
            <person name="Nelson D.C."/>
            <person name="Schulman A.H."/>
            <person name="Timko M.P."/>
            <person name="dePamphilis C.W."/>
            <person name="Choi D."/>
            <person name="Shirasu K."/>
        </authorList>
    </citation>
    <scope>NUCLEOTIDE SEQUENCE [LARGE SCALE GENOMIC DNA]</scope>
    <source>
        <strain evidence="4">cv. UVA1</strain>
    </source>
</reference>
<gene>
    <name evidence="3" type="ORF">STAS_25472</name>
</gene>
<feature type="compositionally biased region" description="Low complexity" evidence="1">
    <location>
        <begin position="1"/>
        <end position="19"/>
    </location>
</feature>
<dbReference type="Proteomes" id="UP000325081">
    <property type="component" value="Unassembled WGS sequence"/>
</dbReference>
<keyword evidence="2" id="KW-0472">Membrane</keyword>
<feature type="transmembrane region" description="Helical" evidence="2">
    <location>
        <begin position="277"/>
        <end position="295"/>
    </location>
</feature>
<feature type="region of interest" description="Disordered" evidence="1">
    <location>
        <begin position="1"/>
        <end position="20"/>
    </location>
</feature>
<dbReference type="AlphaFoldDB" id="A0A5A7QTU7"/>
<keyword evidence="2" id="KW-0812">Transmembrane</keyword>
<sequence length="318" mass="35642">MNTTGGFPFSSPSSATSGSRNFRRKVVNGWGESKIQFQCIEHRERWRKFDAESRDEGRHARPPFPPNGCPGDPYRDFKDPQVQFGWVHGDCCPSNLLVSAVVLSNVLVDQSPVKRLTFRLMLVAKSSGLPLRPFVKHSCYKLSEVVVSATMCFPLFVTLSLLSKAVVIYSVDCTYSRKKFDYSKFYVIIFKIWSIVFTYMWVCVVISGCLTLFLVFLVVVNSVFLTMGFPPDLSLYPVMVVGFIFSIVIVNAIIMCNIGVVISVLEDVLGPHLLRSISLIFLGLAMGLAIVEGLFEHRVKTLSYGDGSSRIWEGLCWS</sequence>
<keyword evidence="2" id="KW-1133">Transmembrane helix</keyword>
<proteinExistence type="predicted"/>
<feature type="region of interest" description="Disordered" evidence="1">
    <location>
        <begin position="51"/>
        <end position="72"/>
    </location>
</feature>
<accession>A0A5A7QTU7</accession>
<name>A0A5A7QTU7_STRAF</name>
<comment type="caution">
    <text evidence="3">The sequence shown here is derived from an EMBL/GenBank/DDBJ whole genome shotgun (WGS) entry which is preliminary data.</text>
</comment>
<dbReference type="EMBL" id="BKCP01008248">
    <property type="protein sequence ID" value="GER48308.1"/>
    <property type="molecule type" value="Genomic_DNA"/>
</dbReference>
<protein>
    <submittedName>
        <fullName evidence="3">ATP synthase subunit beta</fullName>
    </submittedName>
</protein>
<dbReference type="PANTHER" id="PTHR33133:SF1">
    <property type="entry name" value="EXPRESSED PROTEIN-RELATED"/>
    <property type="match status" value="1"/>
</dbReference>
<feature type="transmembrane region" description="Helical" evidence="2">
    <location>
        <begin position="192"/>
        <end position="220"/>
    </location>
</feature>
<evidence type="ECO:0000313" key="3">
    <source>
        <dbReference type="EMBL" id="GER48308.1"/>
    </source>
</evidence>
<dbReference type="OrthoDB" id="1926790at2759"/>
<feature type="transmembrane region" description="Helical" evidence="2">
    <location>
        <begin position="145"/>
        <end position="171"/>
    </location>
</feature>
<organism evidence="3 4">
    <name type="scientific">Striga asiatica</name>
    <name type="common">Asiatic witchweed</name>
    <name type="synonym">Buchnera asiatica</name>
    <dbReference type="NCBI Taxonomy" id="4170"/>
    <lineage>
        <taxon>Eukaryota</taxon>
        <taxon>Viridiplantae</taxon>
        <taxon>Streptophyta</taxon>
        <taxon>Embryophyta</taxon>
        <taxon>Tracheophyta</taxon>
        <taxon>Spermatophyta</taxon>
        <taxon>Magnoliopsida</taxon>
        <taxon>eudicotyledons</taxon>
        <taxon>Gunneridae</taxon>
        <taxon>Pentapetalae</taxon>
        <taxon>asterids</taxon>
        <taxon>lamiids</taxon>
        <taxon>Lamiales</taxon>
        <taxon>Orobanchaceae</taxon>
        <taxon>Buchnereae</taxon>
        <taxon>Striga</taxon>
    </lineage>
</organism>
<keyword evidence="4" id="KW-1185">Reference proteome</keyword>
<evidence type="ECO:0000256" key="1">
    <source>
        <dbReference type="SAM" id="MobiDB-lite"/>
    </source>
</evidence>
<feature type="transmembrane region" description="Helical" evidence="2">
    <location>
        <begin position="240"/>
        <end position="265"/>
    </location>
</feature>
<evidence type="ECO:0000256" key="2">
    <source>
        <dbReference type="SAM" id="Phobius"/>
    </source>
</evidence>
<evidence type="ECO:0000313" key="4">
    <source>
        <dbReference type="Proteomes" id="UP000325081"/>
    </source>
</evidence>
<dbReference type="PANTHER" id="PTHR33133">
    <property type="entry name" value="OS08G0107100 PROTEIN-RELATED"/>
    <property type="match status" value="1"/>
</dbReference>